<feature type="compositionally biased region" description="Pro residues" evidence="1">
    <location>
        <begin position="192"/>
        <end position="201"/>
    </location>
</feature>
<organism evidence="2 3">
    <name type="scientific">Armillaria novae-zelandiae</name>
    <dbReference type="NCBI Taxonomy" id="153914"/>
    <lineage>
        <taxon>Eukaryota</taxon>
        <taxon>Fungi</taxon>
        <taxon>Dikarya</taxon>
        <taxon>Basidiomycota</taxon>
        <taxon>Agaricomycotina</taxon>
        <taxon>Agaricomycetes</taxon>
        <taxon>Agaricomycetidae</taxon>
        <taxon>Agaricales</taxon>
        <taxon>Marasmiineae</taxon>
        <taxon>Physalacriaceae</taxon>
        <taxon>Armillaria</taxon>
    </lineage>
</organism>
<dbReference type="PANTHER" id="PTHR28141">
    <property type="entry name" value="2',3'-CYCLIC-NUCLEOTIDE 3'-PHOSPHODIESTERASE"/>
    <property type="match status" value="1"/>
</dbReference>
<dbReference type="EMBL" id="JAUEPR010000092">
    <property type="protein sequence ID" value="KAK0465707.1"/>
    <property type="molecule type" value="Genomic_DNA"/>
</dbReference>
<gene>
    <name evidence="2" type="ORF">IW261DRAFT_1156448</name>
</gene>
<dbReference type="GO" id="GO:0009187">
    <property type="term" value="P:cyclic nucleotide metabolic process"/>
    <property type="evidence" value="ECO:0007669"/>
    <property type="project" value="TreeGrafter"/>
</dbReference>
<accession>A0AA39NHF8</accession>
<reference evidence="2" key="1">
    <citation type="submission" date="2023-06" db="EMBL/GenBank/DDBJ databases">
        <authorList>
            <consortium name="Lawrence Berkeley National Laboratory"/>
            <person name="Ahrendt S."/>
            <person name="Sahu N."/>
            <person name="Indic B."/>
            <person name="Wong-Bajracharya J."/>
            <person name="Merenyi Z."/>
            <person name="Ke H.-M."/>
            <person name="Monk M."/>
            <person name="Kocsube S."/>
            <person name="Drula E."/>
            <person name="Lipzen A."/>
            <person name="Balint B."/>
            <person name="Henrissat B."/>
            <person name="Andreopoulos B."/>
            <person name="Martin F.M."/>
            <person name="Harder C.B."/>
            <person name="Rigling D."/>
            <person name="Ford K.L."/>
            <person name="Foster G.D."/>
            <person name="Pangilinan J."/>
            <person name="Papanicolaou A."/>
            <person name="Barry K."/>
            <person name="LaButti K."/>
            <person name="Viragh M."/>
            <person name="Koriabine M."/>
            <person name="Yan M."/>
            <person name="Riley R."/>
            <person name="Champramary S."/>
            <person name="Plett K.L."/>
            <person name="Tsai I.J."/>
            <person name="Slot J."/>
            <person name="Sipos G."/>
            <person name="Plett J."/>
            <person name="Nagy L.G."/>
            <person name="Grigoriev I.V."/>
        </authorList>
    </citation>
    <scope>NUCLEOTIDE SEQUENCE</scope>
    <source>
        <strain evidence="2">ICMP 16352</strain>
    </source>
</reference>
<evidence type="ECO:0008006" key="4">
    <source>
        <dbReference type="Google" id="ProtNLM"/>
    </source>
</evidence>
<dbReference type="AlphaFoldDB" id="A0AA39NHF8"/>
<keyword evidence="3" id="KW-1185">Reference proteome</keyword>
<dbReference type="Proteomes" id="UP001175227">
    <property type="component" value="Unassembled WGS sequence"/>
</dbReference>
<dbReference type="PANTHER" id="PTHR28141:SF1">
    <property type="entry name" value="2',3'-CYCLIC-NUCLEOTIDE 3'-PHOSPHODIESTERASE"/>
    <property type="match status" value="1"/>
</dbReference>
<evidence type="ECO:0000313" key="3">
    <source>
        <dbReference type="Proteomes" id="UP001175227"/>
    </source>
</evidence>
<protein>
    <recommendedName>
        <fullName evidence="4">2',3'-cyclic-nucleotide 3'-phosphodiesterase</fullName>
    </recommendedName>
</protein>
<comment type="caution">
    <text evidence="2">The sequence shown here is derived from an EMBL/GenBank/DDBJ whole genome shotgun (WGS) entry which is preliminary data.</text>
</comment>
<dbReference type="Pfam" id="PF07823">
    <property type="entry name" value="CPDase"/>
    <property type="match status" value="1"/>
</dbReference>
<evidence type="ECO:0000313" key="2">
    <source>
        <dbReference type="EMBL" id="KAK0465707.1"/>
    </source>
</evidence>
<dbReference type="GO" id="GO:0004113">
    <property type="term" value="F:2',3'-cyclic-nucleotide 3'-phosphodiesterase activity"/>
    <property type="evidence" value="ECO:0007669"/>
    <property type="project" value="TreeGrafter"/>
</dbReference>
<sequence length="272" mass="30798">MGYAIWLIPSSTEFTVLSELMKFRPQSSTLDSRSRSYPSFDPHITLATFDELPPLFNLDAISLDNLPLPVGHFRSVTHGDSYLGALSIVVSPAKNMTPLRDAVTARLDRLNIQWKSRNFPHMSLFYVDEPFERGRLYAELTNCGRIQGDKDLTLTANPSMQVKTFTGSEIRLVDCTRSVKRWYPMKTRSLVPPAPPPPPKETVPQKRTDKGIHARPCKRSQSEDPAASPEPQRSRRHTTYNREYVSLVSSTMCSDIVYTRGCLAQPTFLTYD</sequence>
<dbReference type="SUPFAM" id="SSF55144">
    <property type="entry name" value="LigT-like"/>
    <property type="match status" value="1"/>
</dbReference>
<dbReference type="Gene3D" id="3.90.1140.10">
    <property type="entry name" value="Cyclic phosphodiesterase"/>
    <property type="match status" value="1"/>
</dbReference>
<feature type="region of interest" description="Disordered" evidence="1">
    <location>
        <begin position="186"/>
        <end position="239"/>
    </location>
</feature>
<feature type="compositionally biased region" description="Basic and acidic residues" evidence="1">
    <location>
        <begin position="203"/>
        <end position="212"/>
    </location>
</feature>
<dbReference type="InterPro" id="IPR009097">
    <property type="entry name" value="Cyclic_Pdiesterase"/>
</dbReference>
<proteinExistence type="predicted"/>
<dbReference type="InterPro" id="IPR012386">
    <property type="entry name" value="Cyclic-nucl_3Pdiesterase"/>
</dbReference>
<name>A0AA39NHF8_9AGAR</name>
<evidence type="ECO:0000256" key="1">
    <source>
        <dbReference type="SAM" id="MobiDB-lite"/>
    </source>
</evidence>